<protein>
    <submittedName>
        <fullName evidence="2">Uncharacterized protein</fullName>
    </submittedName>
</protein>
<evidence type="ECO:0000256" key="1">
    <source>
        <dbReference type="SAM" id="MobiDB-lite"/>
    </source>
</evidence>
<proteinExistence type="predicted"/>
<sequence length="64" mass="7184">MTRRLRRSLENEIADLGDEVGADEENVSLVKAIQNVYAEEQAERAEDAEDGEDTEDAEDEVDET</sequence>
<name>A0ABD5TY88_9EURY</name>
<accession>A0ABD5TY88</accession>
<dbReference type="AlphaFoldDB" id="A0ABD5TY88"/>
<dbReference type="Proteomes" id="UP001596408">
    <property type="component" value="Unassembled WGS sequence"/>
</dbReference>
<evidence type="ECO:0000313" key="3">
    <source>
        <dbReference type="Proteomes" id="UP001596408"/>
    </source>
</evidence>
<feature type="compositionally biased region" description="Acidic residues" evidence="1">
    <location>
        <begin position="46"/>
        <end position="64"/>
    </location>
</feature>
<dbReference type="EMBL" id="JBHSXH010000005">
    <property type="protein sequence ID" value="MFC6823810.1"/>
    <property type="molecule type" value="Genomic_DNA"/>
</dbReference>
<gene>
    <name evidence="2" type="ORF">ACFQEV_02185</name>
</gene>
<evidence type="ECO:0000313" key="2">
    <source>
        <dbReference type="EMBL" id="MFC6823810.1"/>
    </source>
</evidence>
<organism evidence="2 3">
    <name type="scientific">Halopelagius fulvigenes</name>
    <dbReference type="NCBI Taxonomy" id="1198324"/>
    <lineage>
        <taxon>Archaea</taxon>
        <taxon>Methanobacteriati</taxon>
        <taxon>Methanobacteriota</taxon>
        <taxon>Stenosarchaea group</taxon>
        <taxon>Halobacteria</taxon>
        <taxon>Halobacteriales</taxon>
        <taxon>Haloferacaceae</taxon>
    </lineage>
</organism>
<comment type="caution">
    <text evidence="2">The sequence shown here is derived from an EMBL/GenBank/DDBJ whole genome shotgun (WGS) entry which is preliminary data.</text>
</comment>
<keyword evidence="3" id="KW-1185">Reference proteome</keyword>
<dbReference type="RefSeq" id="WP_379692315.1">
    <property type="nucleotide sequence ID" value="NZ_JBHSXH010000005.1"/>
</dbReference>
<feature type="region of interest" description="Disordered" evidence="1">
    <location>
        <begin position="38"/>
        <end position="64"/>
    </location>
</feature>
<reference evidence="2 3" key="1">
    <citation type="journal article" date="2019" name="Int. J. Syst. Evol. Microbiol.">
        <title>The Global Catalogue of Microorganisms (GCM) 10K type strain sequencing project: providing services to taxonomists for standard genome sequencing and annotation.</title>
        <authorList>
            <consortium name="The Broad Institute Genomics Platform"/>
            <consortium name="The Broad Institute Genome Sequencing Center for Infectious Disease"/>
            <person name="Wu L."/>
            <person name="Ma J."/>
        </authorList>
    </citation>
    <scope>NUCLEOTIDE SEQUENCE [LARGE SCALE GENOMIC DNA]</scope>
    <source>
        <strain evidence="2 3">YIM 94188</strain>
    </source>
</reference>